<dbReference type="InterPro" id="IPR029035">
    <property type="entry name" value="DHS-like_NAD/FAD-binding_dom"/>
</dbReference>
<dbReference type="SUPFAM" id="SSF52518">
    <property type="entry name" value="Thiamin diphosphate-binding fold (THDP-binding)"/>
    <property type="match status" value="2"/>
</dbReference>
<dbReference type="GO" id="GO:0050660">
    <property type="term" value="F:flavin adenine dinucleotide binding"/>
    <property type="evidence" value="ECO:0007669"/>
    <property type="project" value="InterPro"/>
</dbReference>
<dbReference type="SUPFAM" id="SSF52467">
    <property type="entry name" value="DHS-like NAD/FAD-binding domain"/>
    <property type="match status" value="1"/>
</dbReference>
<dbReference type="InterPro" id="IPR011766">
    <property type="entry name" value="TPP_enzyme_TPP-bd"/>
</dbReference>
<dbReference type="Pfam" id="PF00205">
    <property type="entry name" value="TPP_enzyme_M"/>
    <property type="match status" value="1"/>
</dbReference>
<dbReference type="InterPro" id="IPR012846">
    <property type="entry name" value="Acetolactate_synth_lsu"/>
</dbReference>
<dbReference type="Pfam" id="PF02775">
    <property type="entry name" value="TPP_enzyme_C"/>
    <property type="match status" value="1"/>
</dbReference>
<evidence type="ECO:0000259" key="12">
    <source>
        <dbReference type="Pfam" id="PF00205"/>
    </source>
</evidence>
<dbReference type="GO" id="GO:0005739">
    <property type="term" value="C:mitochondrion"/>
    <property type="evidence" value="ECO:0007669"/>
    <property type="project" value="TreeGrafter"/>
</dbReference>
<evidence type="ECO:0000259" key="14">
    <source>
        <dbReference type="Pfam" id="PF02776"/>
    </source>
</evidence>
<dbReference type="FunFam" id="3.40.50.970:FF:000007">
    <property type="entry name" value="Acetolactate synthase"/>
    <property type="match status" value="1"/>
</dbReference>
<dbReference type="CDD" id="cd07035">
    <property type="entry name" value="TPP_PYR_POX_like"/>
    <property type="match status" value="1"/>
</dbReference>
<accession>A0A9W5YQ04</accession>
<evidence type="ECO:0000256" key="1">
    <source>
        <dbReference type="ARBA" id="ARBA00004974"/>
    </source>
</evidence>
<dbReference type="Gene3D" id="3.40.50.1220">
    <property type="entry name" value="TPP-binding domain"/>
    <property type="match status" value="1"/>
</dbReference>
<feature type="domain" description="Thiamine pyrophosphate enzyme N-terminal TPP-binding" evidence="14">
    <location>
        <begin position="32"/>
        <end position="142"/>
    </location>
</feature>
<dbReference type="InterPro" id="IPR012000">
    <property type="entry name" value="Thiamin_PyroP_enz_cen_dom"/>
</dbReference>
<name>A0A9W5YQ04_9EURO</name>
<dbReference type="GO" id="GO:0003984">
    <property type="term" value="F:acetolactate synthase activity"/>
    <property type="evidence" value="ECO:0007669"/>
    <property type="project" value="UniProtKB-EC"/>
</dbReference>
<dbReference type="AlphaFoldDB" id="A0A9W5YQ04"/>
<comment type="cofactor">
    <cofactor evidence="11">
        <name>Mg(2+)</name>
        <dbReference type="ChEBI" id="CHEBI:18420"/>
    </cofactor>
    <text evidence="11">Binds 1 Mg(2+) ion per subunit.</text>
</comment>
<dbReference type="EMBL" id="BROQ01000043">
    <property type="protein sequence ID" value="GKZ21805.1"/>
    <property type="molecule type" value="Genomic_DNA"/>
</dbReference>
<comment type="catalytic activity">
    <reaction evidence="11">
        <text>2 pyruvate + H(+) = (2S)-2-acetolactate + CO2</text>
        <dbReference type="Rhea" id="RHEA:25249"/>
        <dbReference type="ChEBI" id="CHEBI:15361"/>
        <dbReference type="ChEBI" id="CHEBI:15378"/>
        <dbReference type="ChEBI" id="CHEBI:16526"/>
        <dbReference type="ChEBI" id="CHEBI:58476"/>
        <dbReference type="EC" id="2.2.1.6"/>
    </reaction>
</comment>
<dbReference type="NCBIfam" id="TIGR00118">
    <property type="entry name" value="acolac_lg"/>
    <property type="match status" value="1"/>
</dbReference>
<dbReference type="EC" id="2.2.1.6" evidence="4 11"/>
<evidence type="ECO:0000256" key="8">
    <source>
        <dbReference type="ARBA" id="ARBA00022842"/>
    </source>
</evidence>
<dbReference type="InterPro" id="IPR039368">
    <property type="entry name" value="AHAS_TPP"/>
</dbReference>
<dbReference type="PANTHER" id="PTHR18968:SF13">
    <property type="entry name" value="ACETOLACTATE SYNTHASE CATALYTIC SUBUNIT, MITOCHONDRIAL"/>
    <property type="match status" value="1"/>
</dbReference>
<comment type="cofactor">
    <cofactor evidence="11">
        <name>thiamine diphosphate</name>
        <dbReference type="ChEBI" id="CHEBI:58937"/>
    </cofactor>
    <text evidence="11">Binds 1 thiamine pyrophosphate per subunit.</text>
</comment>
<dbReference type="InterPro" id="IPR012001">
    <property type="entry name" value="Thiamin_PyroP_enz_TPP-bd_dom"/>
</dbReference>
<dbReference type="GO" id="GO:0005948">
    <property type="term" value="C:acetolactate synthase complex"/>
    <property type="evidence" value="ECO:0007669"/>
    <property type="project" value="TreeGrafter"/>
</dbReference>
<evidence type="ECO:0000259" key="13">
    <source>
        <dbReference type="Pfam" id="PF02775"/>
    </source>
</evidence>
<comment type="similarity">
    <text evidence="3 11">Belongs to the TPP enzyme family.</text>
</comment>
<dbReference type="InterPro" id="IPR029061">
    <property type="entry name" value="THDP-binding"/>
</dbReference>
<reference evidence="15" key="1">
    <citation type="submission" date="2022-07" db="EMBL/GenBank/DDBJ databases">
        <title>Taxonomy of Aspergillus series Nigri: significant species reduction supported by multi-species coalescent approaches.</title>
        <authorList>
            <person name="Bian C."/>
            <person name="Kusuya Y."/>
            <person name="Sklenar F."/>
            <person name="D'hooge E."/>
            <person name="Yaguchi T."/>
            <person name="Takahashi H."/>
            <person name="Hubka V."/>
        </authorList>
    </citation>
    <scope>NUCLEOTIDE SEQUENCE</scope>
    <source>
        <strain evidence="15">CBS 733.88</strain>
    </source>
</reference>
<dbReference type="PROSITE" id="PS00187">
    <property type="entry name" value="TPP_ENZYMES"/>
    <property type="match status" value="1"/>
</dbReference>
<feature type="domain" description="Thiamine pyrophosphate enzyme central" evidence="12">
    <location>
        <begin position="215"/>
        <end position="360"/>
    </location>
</feature>
<dbReference type="InterPro" id="IPR045229">
    <property type="entry name" value="TPP_enz"/>
</dbReference>
<evidence type="ECO:0000256" key="5">
    <source>
        <dbReference type="ARBA" id="ARBA00022605"/>
    </source>
</evidence>
<dbReference type="GO" id="GO:0009099">
    <property type="term" value="P:L-valine biosynthetic process"/>
    <property type="evidence" value="ECO:0007669"/>
    <property type="project" value="TreeGrafter"/>
</dbReference>
<feature type="domain" description="Thiamine pyrophosphate enzyme TPP-binding" evidence="13">
    <location>
        <begin position="427"/>
        <end position="574"/>
    </location>
</feature>
<evidence type="ECO:0000256" key="7">
    <source>
        <dbReference type="ARBA" id="ARBA00022723"/>
    </source>
</evidence>
<keyword evidence="7 11" id="KW-0479">Metal-binding</keyword>
<protein>
    <recommendedName>
        <fullName evidence="4 11">Acetolactate synthase</fullName>
        <ecNumber evidence="4 11">2.2.1.6</ecNumber>
    </recommendedName>
</protein>
<dbReference type="GO" id="GO:0030976">
    <property type="term" value="F:thiamine pyrophosphate binding"/>
    <property type="evidence" value="ECO:0007669"/>
    <property type="project" value="UniProtKB-UniRule"/>
</dbReference>
<comment type="caution">
    <text evidence="15">The sequence shown here is derived from an EMBL/GenBank/DDBJ whole genome shotgun (WGS) entry which is preliminary data.</text>
</comment>
<dbReference type="CDD" id="cd02015">
    <property type="entry name" value="TPP_AHAS"/>
    <property type="match status" value="1"/>
</dbReference>
<keyword evidence="6 11" id="KW-0808">Transferase</keyword>
<dbReference type="FunFam" id="3.40.50.1220:FF:000008">
    <property type="entry name" value="Acetolactate synthase"/>
    <property type="match status" value="1"/>
</dbReference>
<dbReference type="Proteomes" id="UP001143548">
    <property type="component" value="Unassembled WGS sequence"/>
</dbReference>
<keyword evidence="8 11" id="KW-0460">Magnesium</keyword>
<keyword evidence="9 11" id="KW-0786">Thiamine pyrophosphate</keyword>
<comment type="pathway">
    <text evidence="1 11">Amino-acid biosynthesis; L-isoleucine biosynthesis; L-isoleucine from 2-oxobutanoate: step 1/4.</text>
</comment>
<evidence type="ECO:0000256" key="4">
    <source>
        <dbReference type="ARBA" id="ARBA00013145"/>
    </source>
</evidence>
<sequence>MTRTNGPQLTGGEYICEELARRGVKHACIAILSQFIQALLTQYPVGIPGGAVLPVFDPLHSQPPFAFILTHHEQGAGHMAEGYARVSGKPGVVLVTSGPGTSNLVTPLLDALIDGVPLIAICGQVPKSAQGTGAFQEIDTLALARTCTKWCGMPGRVDDLPGYIAKAFAEATSGRPGPTLLVIPKDIAKARFTPREIQHDFSNTLSVAVAPGKILDEVTQLISIAKQPVILVGHGLLNVPHGPTLLQQLVRITPIPVATTLLGTGAFDELDPLALGMLGTYGTVPADLAVQNADLVLALGARLDERAVGNAEAFAPMARNAAREGRGGIVHFEICPDNIGKVVESTVAVEGNLAETLPSLLKRLGTQPMNIRKEWLDRVQQWKTRYPLTYQSPKKTGPSERIMPQEVIAELDRRTSHTKESTIVTTGVGQHQMWTARYFRWRRPRGLVSSGGLGTMGFGLPAAVGAKLACPECTVVNVDGDSSLCMTMQEILTAVQHGIEIKVIVLRNEEHGMIQEIQAANFDGRITQADQLNPHFVQMAESMGAKARRCRCSEELGEGIEWLLTTEGVVLLEVLVERRVPMVPKVAEGKGLESILDGVDDFE</sequence>
<organism evidence="15 16">
    <name type="scientific">Aspergillus brasiliensis</name>
    <dbReference type="NCBI Taxonomy" id="319629"/>
    <lineage>
        <taxon>Eukaryota</taxon>
        <taxon>Fungi</taxon>
        <taxon>Dikarya</taxon>
        <taxon>Ascomycota</taxon>
        <taxon>Pezizomycotina</taxon>
        <taxon>Eurotiomycetes</taxon>
        <taxon>Eurotiomycetidae</taxon>
        <taxon>Eurotiales</taxon>
        <taxon>Aspergillaceae</taxon>
        <taxon>Aspergillus</taxon>
        <taxon>Aspergillus subgen. Circumdati</taxon>
    </lineage>
</organism>
<dbReference type="InterPro" id="IPR000399">
    <property type="entry name" value="TPP-bd_CS"/>
</dbReference>
<evidence type="ECO:0000313" key="15">
    <source>
        <dbReference type="EMBL" id="GKZ21805.1"/>
    </source>
</evidence>
<dbReference type="Gene3D" id="3.40.50.970">
    <property type="match status" value="2"/>
</dbReference>
<proteinExistence type="inferred from homology"/>
<evidence type="ECO:0000256" key="11">
    <source>
        <dbReference type="RuleBase" id="RU003591"/>
    </source>
</evidence>
<keyword evidence="10 11" id="KW-0100">Branched-chain amino acid biosynthesis</keyword>
<evidence type="ECO:0000256" key="6">
    <source>
        <dbReference type="ARBA" id="ARBA00022679"/>
    </source>
</evidence>
<dbReference type="GO" id="GO:0009097">
    <property type="term" value="P:isoleucine biosynthetic process"/>
    <property type="evidence" value="ECO:0007669"/>
    <property type="project" value="TreeGrafter"/>
</dbReference>
<keyword evidence="5 11" id="KW-0028">Amino-acid biosynthesis</keyword>
<gene>
    <name evidence="15" type="ORF">AbraCBS73388_007720</name>
</gene>
<evidence type="ECO:0000256" key="3">
    <source>
        <dbReference type="ARBA" id="ARBA00007812"/>
    </source>
</evidence>
<evidence type="ECO:0000256" key="9">
    <source>
        <dbReference type="ARBA" id="ARBA00023052"/>
    </source>
</evidence>
<evidence type="ECO:0000256" key="10">
    <source>
        <dbReference type="ARBA" id="ARBA00023304"/>
    </source>
</evidence>
<evidence type="ECO:0000256" key="2">
    <source>
        <dbReference type="ARBA" id="ARBA00005025"/>
    </source>
</evidence>
<dbReference type="GO" id="GO:0000287">
    <property type="term" value="F:magnesium ion binding"/>
    <property type="evidence" value="ECO:0007669"/>
    <property type="project" value="UniProtKB-UniRule"/>
</dbReference>
<comment type="pathway">
    <text evidence="2 11">Amino-acid biosynthesis; L-valine biosynthesis; L-valine from pyruvate: step 1/4.</text>
</comment>
<dbReference type="Pfam" id="PF02776">
    <property type="entry name" value="TPP_enzyme_N"/>
    <property type="match status" value="1"/>
</dbReference>
<dbReference type="PANTHER" id="PTHR18968">
    <property type="entry name" value="THIAMINE PYROPHOSPHATE ENZYMES"/>
    <property type="match status" value="1"/>
</dbReference>
<evidence type="ECO:0000313" key="16">
    <source>
        <dbReference type="Proteomes" id="UP001143548"/>
    </source>
</evidence>